<keyword evidence="2" id="KW-0805">Transcription regulation</keyword>
<dbReference type="Gene3D" id="1.10.357.10">
    <property type="entry name" value="Tetracycline Repressor, domain 2"/>
    <property type="match status" value="1"/>
</dbReference>
<sequence length="208" mass="22789">MGRPKTPLLSLARMAAAALDIVDSDGLDGLSMRRLATVLGVQVASLYNHVKNKDELLHEISNQIMAQVDVTGFRDGDWRQGVATWARSYRAALRAHPNMVPFLASGPGRRETSLQRADAVHGGLVAAGWPPRQATLIGASTKYLVVGAAMTSFARGFDDDVQIYVDRYPHLDQAHKLSAHADEIDDEAFELALLSFLDGLERRFAELH</sequence>
<dbReference type="PANTHER" id="PTHR30055">
    <property type="entry name" value="HTH-TYPE TRANSCRIPTIONAL REGULATOR RUTR"/>
    <property type="match status" value="1"/>
</dbReference>
<dbReference type="PANTHER" id="PTHR30055:SF151">
    <property type="entry name" value="TRANSCRIPTIONAL REGULATORY PROTEIN"/>
    <property type="match status" value="1"/>
</dbReference>
<feature type="DNA-binding region" description="H-T-H motif" evidence="5">
    <location>
        <begin position="31"/>
        <end position="50"/>
    </location>
</feature>
<dbReference type="InterPro" id="IPR003012">
    <property type="entry name" value="Tet_transcr_reg_TetR"/>
</dbReference>
<dbReference type="InterPro" id="IPR001647">
    <property type="entry name" value="HTH_TetR"/>
</dbReference>
<organism evidence="7 8">
    <name type="scientific">Haloechinothrix salitolerans</name>
    <dbReference type="NCBI Taxonomy" id="926830"/>
    <lineage>
        <taxon>Bacteria</taxon>
        <taxon>Bacillati</taxon>
        <taxon>Actinomycetota</taxon>
        <taxon>Actinomycetes</taxon>
        <taxon>Pseudonocardiales</taxon>
        <taxon>Pseudonocardiaceae</taxon>
        <taxon>Haloechinothrix</taxon>
    </lineage>
</organism>
<evidence type="ECO:0000256" key="1">
    <source>
        <dbReference type="ARBA" id="ARBA00022491"/>
    </source>
</evidence>
<dbReference type="SUPFAM" id="SSF46689">
    <property type="entry name" value="Homeodomain-like"/>
    <property type="match status" value="1"/>
</dbReference>
<feature type="domain" description="HTH tetR-type" evidence="6">
    <location>
        <begin position="8"/>
        <end position="68"/>
    </location>
</feature>
<dbReference type="InterPro" id="IPR009057">
    <property type="entry name" value="Homeodomain-like_sf"/>
</dbReference>
<accession>A0ABW2C658</accession>
<gene>
    <name evidence="7" type="ORF">ACFQGD_26970</name>
</gene>
<dbReference type="Proteomes" id="UP001596337">
    <property type="component" value="Unassembled WGS sequence"/>
</dbReference>
<dbReference type="PRINTS" id="PR00400">
    <property type="entry name" value="TETREPRESSOR"/>
</dbReference>
<evidence type="ECO:0000259" key="6">
    <source>
        <dbReference type="PROSITE" id="PS50977"/>
    </source>
</evidence>
<dbReference type="InterPro" id="IPR004111">
    <property type="entry name" value="Repressor_TetR_C"/>
</dbReference>
<keyword evidence="3 5" id="KW-0238">DNA-binding</keyword>
<dbReference type="InterPro" id="IPR023772">
    <property type="entry name" value="DNA-bd_HTH_TetR-type_CS"/>
</dbReference>
<reference evidence="8" key="1">
    <citation type="journal article" date="2019" name="Int. J. Syst. Evol. Microbiol.">
        <title>The Global Catalogue of Microorganisms (GCM) 10K type strain sequencing project: providing services to taxonomists for standard genome sequencing and annotation.</title>
        <authorList>
            <consortium name="The Broad Institute Genomics Platform"/>
            <consortium name="The Broad Institute Genome Sequencing Center for Infectious Disease"/>
            <person name="Wu L."/>
            <person name="Ma J."/>
        </authorList>
    </citation>
    <scope>NUCLEOTIDE SEQUENCE [LARGE SCALE GENOMIC DNA]</scope>
    <source>
        <strain evidence="8">KCTC 32255</strain>
    </source>
</reference>
<proteinExistence type="predicted"/>
<name>A0ABW2C658_9PSEU</name>
<dbReference type="RefSeq" id="WP_345393625.1">
    <property type="nucleotide sequence ID" value="NZ_BAABLA010000020.1"/>
</dbReference>
<evidence type="ECO:0000256" key="5">
    <source>
        <dbReference type="PROSITE-ProRule" id="PRU00335"/>
    </source>
</evidence>
<keyword evidence="8" id="KW-1185">Reference proteome</keyword>
<dbReference type="Pfam" id="PF00440">
    <property type="entry name" value="TetR_N"/>
    <property type="match status" value="1"/>
</dbReference>
<dbReference type="Pfam" id="PF02909">
    <property type="entry name" value="TetR_C_1"/>
    <property type="match status" value="1"/>
</dbReference>
<dbReference type="InterPro" id="IPR050109">
    <property type="entry name" value="HTH-type_TetR-like_transc_reg"/>
</dbReference>
<dbReference type="PROSITE" id="PS01081">
    <property type="entry name" value="HTH_TETR_1"/>
    <property type="match status" value="1"/>
</dbReference>
<keyword evidence="4" id="KW-0804">Transcription</keyword>
<dbReference type="PROSITE" id="PS50977">
    <property type="entry name" value="HTH_TETR_2"/>
    <property type="match status" value="1"/>
</dbReference>
<keyword evidence="1" id="KW-0678">Repressor</keyword>
<evidence type="ECO:0000256" key="4">
    <source>
        <dbReference type="ARBA" id="ARBA00023163"/>
    </source>
</evidence>
<evidence type="ECO:0000256" key="3">
    <source>
        <dbReference type="ARBA" id="ARBA00023125"/>
    </source>
</evidence>
<dbReference type="InterPro" id="IPR036271">
    <property type="entry name" value="Tet_transcr_reg_TetR-rel_C_sf"/>
</dbReference>
<evidence type="ECO:0000313" key="7">
    <source>
        <dbReference type="EMBL" id="MFC6870777.1"/>
    </source>
</evidence>
<evidence type="ECO:0000313" key="8">
    <source>
        <dbReference type="Proteomes" id="UP001596337"/>
    </source>
</evidence>
<dbReference type="SUPFAM" id="SSF48498">
    <property type="entry name" value="Tetracyclin repressor-like, C-terminal domain"/>
    <property type="match status" value="1"/>
</dbReference>
<evidence type="ECO:0000256" key="2">
    <source>
        <dbReference type="ARBA" id="ARBA00023015"/>
    </source>
</evidence>
<dbReference type="EMBL" id="JBHSXX010000001">
    <property type="protein sequence ID" value="MFC6870777.1"/>
    <property type="molecule type" value="Genomic_DNA"/>
</dbReference>
<comment type="caution">
    <text evidence="7">The sequence shown here is derived from an EMBL/GenBank/DDBJ whole genome shotgun (WGS) entry which is preliminary data.</text>
</comment>
<protein>
    <submittedName>
        <fullName evidence="7">TetR/AcrR family transcriptional regulator</fullName>
    </submittedName>
</protein>